<dbReference type="InterPro" id="IPR051158">
    <property type="entry name" value="Metallophosphoesterase_sf"/>
</dbReference>
<protein>
    <submittedName>
        <fullName evidence="2">Uncharacterized protein</fullName>
    </submittedName>
</protein>
<proteinExistence type="predicted"/>
<organism evidence="1 2">
    <name type="scientific">Panagrolaimus superbus</name>
    <dbReference type="NCBI Taxonomy" id="310955"/>
    <lineage>
        <taxon>Eukaryota</taxon>
        <taxon>Metazoa</taxon>
        <taxon>Ecdysozoa</taxon>
        <taxon>Nematoda</taxon>
        <taxon>Chromadorea</taxon>
        <taxon>Rhabditida</taxon>
        <taxon>Tylenchina</taxon>
        <taxon>Panagrolaimomorpha</taxon>
        <taxon>Panagrolaimoidea</taxon>
        <taxon>Panagrolaimidae</taxon>
        <taxon>Panagrolaimus</taxon>
    </lineage>
</organism>
<dbReference type="AlphaFoldDB" id="A0A914Y125"/>
<name>A0A914Y125_9BILA</name>
<dbReference type="WBParaSite" id="PSU_v2.g13148.t1">
    <property type="protein sequence ID" value="PSU_v2.g13148.t1"/>
    <property type="gene ID" value="PSU_v2.g13148"/>
</dbReference>
<reference evidence="2" key="1">
    <citation type="submission" date="2022-11" db="UniProtKB">
        <authorList>
            <consortium name="WormBaseParasite"/>
        </authorList>
    </citation>
    <scope>IDENTIFICATION</scope>
</reference>
<evidence type="ECO:0000313" key="1">
    <source>
        <dbReference type="Proteomes" id="UP000887577"/>
    </source>
</evidence>
<dbReference type="SUPFAM" id="SSF56300">
    <property type="entry name" value="Metallo-dependent phosphatases"/>
    <property type="match status" value="1"/>
</dbReference>
<dbReference type="InterPro" id="IPR029052">
    <property type="entry name" value="Metallo-depent_PP-like"/>
</dbReference>
<sequence>MDTEKALSECPSNASATILMEHQPNGVASVLRTLEKINKRVDLILAGHTHAGQMFVVWPIGYLMNHFFYGLYTYPPSGVQIYVSSGINFWGPPIKMFPSLCEIVKIRLHRDFTNN</sequence>
<keyword evidence="1" id="KW-1185">Reference proteome</keyword>
<evidence type="ECO:0000313" key="2">
    <source>
        <dbReference type="WBParaSite" id="PSU_v2.g13148.t1"/>
    </source>
</evidence>
<dbReference type="PANTHER" id="PTHR31302:SF0">
    <property type="entry name" value="TRANSMEMBRANE PROTEIN WITH METALLOPHOSPHOESTERASE DOMAIN"/>
    <property type="match status" value="1"/>
</dbReference>
<dbReference type="Proteomes" id="UP000887577">
    <property type="component" value="Unplaced"/>
</dbReference>
<dbReference type="PANTHER" id="PTHR31302">
    <property type="entry name" value="TRANSMEMBRANE PROTEIN WITH METALLOPHOSPHOESTERASE DOMAIN-RELATED"/>
    <property type="match status" value="1"/>
</dbReference>
<accession>A0A914Y125</accession>